<dbReference type="InterPro" id="IPR038440">
    <property type="entry name" value="FimV_C_sf"/>
</dbReference>
<gene>
    <name evidence="2" type="ORF">F990_01808</name>
</gene>
<comment type="caution">
    <text evidence="2">The sequence shown here is derived from an EMBL/GenBank/DDBJ whole genome shotgun (WGS) entry which is preliminary data.</text>
</comment>
<feature type="region of interest" description="Disordered" evidence="1">
    <location>
        <begin position="26"/>
        <end position="65"/>
    </location>
</feature>
<dbReference type="OrthoDB" id="6713201at2"/>
<feature type="compositionally biased region" description="Low complexity" evidence="1">
    <location>
        <begin position="28"/>
        <end position="38"/>
    </location>
</feature>
<evidence type="ECO:0000313" key="3">
    <source>
        <dbReference type="Proteomes" id="UP000017404"/>
    </source>
</evidence>
<dbReference type="PATRIC" id="fig|1120928.5.peg.1839"/>
<evidence type="ECO:0000256" key="1">
    <source>
        <dbReference type="SAM" id="MobiDB-lite"/>
    </source>
</evidence>
<evidence type="ECO:0000313" key="2">
    <source>
        <dbReference type="EMBL" id="ESK55516.1"/>
    </source>
</evidence>
<dbReference type="EMBL" id="AYEV01000016">
    <property type="protein sequence ID" value="ESK55516.1"/>
    <property type="molecule type" value="Genomic_DNA"/>
</dbReference>
<dbReference type="eggNOG" id="ENOG5033K3N">
    <property type="taxonomic scope" value="Bacteria"/>
</dbReference>
<sequence length="401" mass="44481">MSTIIIVLLIVVLVVAIVLKKRSDNQSAATPKKGATGKATKKAATKKTSRTSLAREEQESAPPATTAISDALRQKIEQQIQSGQYQTAEAQINQVLKQDNSQHELYLFLLDIHLAQKDDFAIDQLIKHIHALKLEDIAQAAEAKQREYEKNKQPDAIEYSSSSANNFHQQPHTTVQTPIQNNNADFDALAQSQTSQSFDDLQSDYSPVPTVEEVKSVEPVPEVQPLDFNFSFEKKESVEAAPAIIESPEIKEAAPLEFSFNLDSTPTVPNVEETKAELDFSFSNLEVTEQKIETTPTLDFTFESKADKQVEVTETATESFVQVEPIEAIAETVSVAAHDPLVQSFPDLQQLDEAELNLDLVEQYIELGAYESARELLKSSQALLNAEQQQRSQNLLNQIAS</sequence>
<protein>
    <submittedName>
        <fullName evidence="2">FimV domain-containing protein</fullName>
    </submittedName>
</protein>
<accession>V2V3S4</accession>
<reference evidence="2 3" key="1">
    <citation type="submission" date="2013-10" db="EMBL/GenBank/DDBJ databases">
        <title>The Genome Sequence of Acinetobacter tjernbergiae CIP107465.</title>
        <authorList>
            <consortium name="The Broad Institute Genomics Platform"/>
            <consortium name="The Broad Institute Genome Sequencing Center for Infectious Disease"/>
            <person name="Cerqueira G."/>
            <person name="Feldgarden M."/>
            <person name="Courvalin P."/>
            <person name="Grillot-Courvalin C."/>
            <person name="Clermont D."/>
            <person name="Rocha E."/>
            <person name="Yoon E.-J."/>
            <person name="Nemec A."/>
            <person name="Young S.K."/>
            <person name="Zeng Q."/>
            <person name="Gargeya S."/>
            <person name="Fitzgerald M."/>
            <person name="Abouelleil A."/>
            <person name="Alvarado L."/>
            <person name="Berlin A.M."/>
            <person name="Chapman S.B."/>
            <person name="Gainer-Dewar J."/>
            <person name="Goldberg J."/>
            <person name="Gnerre S."/>
            <person name="Griggs A."/>
            <person name="Gujja S."/>
            <person name="Hansen M."/>
            <person name="Howarth C."/>
            <person name="Imamovic A."/>
            <person name="Ireland A."/>
            <person name="Larimer J."/>
            <person name="McCowan C."/>
            <person name="Murphy C."/>
            <person name="Pearson M."/>
            <person name="Poon T.W."/>
            <person name="Priest M."/>
            <person name="Roberts A."/>
            <person name="Saif S."/>
            <person name="Shea T."/>
            <person name="Sykes S."/>
            <person name="Wortman J."/>
            <person name="Nusbaum C."/>
            <person name="Birren B."/>
        </authorList>
    </citation>
    <scope>NUCLEOTIDE SEQUENCE [LARGE SCALE GENOMIC DNA]</scope>
    <source>
        <strain evidence="2 3">CIP 107465</strain>
    </source>
</reference>
<organism evidence="2 3">
    <name type="scientific">Acinetobacter tjernbergiae DSM 14971 = CIP 107465</name>
    <dbReference type="NCBI Taxonomy" id="1120928"/>
    <lineage>
        <taxon>Bacteria</taxon>
        <taxon>Pseudomonadati</taxon>
        <taxon>Pseudomonadota</taxon>
        <taxon>Gammaproteobacteria</taxon>
        <taxon>Moraxellales</taxon>
        <taxon>Moraxellaceae</taxon>
        <taxon>Acinetobacter</taxon>
    </lineage>
</organism>
<dbReference type="Gene3D" id="1.20.58.2200">
    <property type="match status" value="1"/>
</dbReference>
<dbReference type="AlphaFoldDB" id="V2V3S4"/>
<name>V2V3S4_9GAMM</name>
<proteinExistence type="predicted"/>
<dbReference type="STRING" id="202955.GCA_000759995_02725"/>
<dbReference type="RefSeq" id="WP_018677351.1">
    <property type="nucleotide sequence ID" value="NZ_AYEV01000016.1"/>
</dbReference>
<dbReference type="Proteomes" id="UP000017404">
    <property type="component" value="Unassembled WGS sequence"/>
</dbReference>
<feature type="compositionally biased region" description="Basic residues" evidence="1">
    <location>
        <begin position="39"/>
        <end position="49"/>
    </location>
</feature>
<keyword evidence="3" id="KW-1185">Reference proteome</keyword>